<feature type="domain" description="Protein kinase" evidence="22">
    <location>
        <begin position="380"/>
        <end position="658"/>
    </location>
</feature>
<gene>
    <name evidence="23" type="ORF">PAHAL_2G423200</name>
</gene>
<evidence type="ECO:0000259" key="22">
    <source>
        <dbReference type="PROSITE" id="PS50011"/>
    </source>
</evidence>
<keyword evidence="13 20" id="KW-0067">ATP-binding</keyword>
<dbReference type="Proteomes" id="UP000243499">
    <property type="component" value="Chromosome 2"/>
</dbReference>
<evidence type="ECO:0000256" key="21">
    <source>
        <dbReference type="SAM" id="Phobius"/>
    </source>
</evidence>
<evidence type="ECO:0000256" key="11">
    <source>
        <dbReference type="ARBA" id="ARBA00022741"/>
    </source>
</evidence>
<evidence type="ECO:0000256" key="17">
    <source>
        <dbReference type="ARBA" id="ARBA00023180"/>
    </source>
</evidence>
<keyword evidence="10" id="KW-0430">Lectin</keyword>
<dbReference type="Gene3D" id="3.30.200.20">
    <property type="entry name" value="Phosphorylase Kinase, domain 1"/>
    <property type="match status" value="1"/>
</dbReference>
<protein>
    <recommendedName>
        <fullName evidence="4">non-specific serine/threonine protein kinase</fullName>
        <ecNumber evidence="4">2.7.11.1</ecNumber>
    </recommendedName>
</protein>
<evidence type="ECO:0000256" key="14">
    <source>
        <dbReference type="ARBA" id="ARBA00022989"/>
    </source>
</evidence>
<keyword evidence="7" id="KW-0808">Transferase</keyword>
<feature type="transmembrane region" description="Helical" evidence="21">
    <location>
        <begin position="20"/>
        <end position="40"/>
    </location>
</feature>
<dbReference type="EC" id="2.7.11.1" evidence="4"/>
<evidence type="ECO:0000313" key="23">
    <source>
        <dbReference type="EMBL" id="PVH65096.1"/>
    </source>
</evidence>
<dbReference type="GO" id="GO:0005886">
    <property type="term" value="C:plasma membrane"/>
    <property type="evidence" value="ECO:0007669"/>
    <property type="project" value="UniProtKB-SubCell"/>
</dbReference>
<dbReference type="FunFam" id="3.30.200.20:FF:000112">
    <property type="entry name" value="Lectin-domain containing receptor kinase A4.3"/>
    <property type="match status" value="1"/>
</dbReference>
<feature type="transmembrane region" description="Helical" evidence="21">
    <location>
        <begin position="322"/>
        <end position="346"/>
    </location>
</feature>
<dbReference type="SUPFAM" id="SSF56112">
    <property type="entry name" value="Protein kinase-like (PK-like)"/>
    <property type="match status" value="1"/>
</dbReference>
<comment type="catalytic activity">
    <reaction evidence="19">
        <text>L-seryl-[protein] + ATP = O-phospho-L-seryl-[protein] + ADP + H(+)</text>
        <dbReference type="Rhea" id="RHEA:17989"/>
        <dbReference type="Rhea" id="RHEA-COMP:9863"/>
        <dbReference type="Rhea" id="RHEA-COMP:11604"/>
        <dbReference type="ChEBI" id="CHEBI:15378"/>
        <dbReference type="ChEBI" id="CHEBI:29999"/>
        <dbReference type="ChEBI" id="CHEBI:30616"/>
        <dbReference type="ChEBI" id="CHEBI:83421"/>
        <dbReference type="ChEBI" id="CHEBI:456216"/>
        <dbReference type="EC" id="2.7.11.1"/>
    </reaction>
    <physiologicalReaction direction="left-to-right" evidence="19">
        <dbReference type="Rhea" id="RHEA:17990"/>
    </physiologicalReaction>
</comment>
<keyword evidence="15 21" id="KW-0472">Membrane</keyword>
<keyword evidence="12" id="KW-0418">Kinase</keyword>
<dbReference type="InterPro" id="IPR001220">
    <property type="entry name" value="Legume_lectin_dom"/>
</dbReference>
<dbReference type="CDD" id="cd06899">
    <property type="entry name" value="lectin_legume_LecRK_Arcelin_ConA"/>
    <property type="match status" value="1"/>
</dbReference>
<dbReference type="GO" id="GO:0004674">
    <property type="term" value="F:protein serine/threonine kinase activity"/>
    <property type="evidence" value="ECO:0007669"/>
    <property type="project" value="UniProtKB-KW"/>
</dbReference>
<evidence type="ECO:0000256" key="16">
    <source>
        <dbReference type="ARBA" id="ARBA00023170"/>
    </source>
</evidence>
<keyword evidence="17" id="KW-0325">Glycoprotein</keyword>
<evidence type="ECO:0000256" key="8">
    <source>
        <dbReference type="ARBA" id="ARBA00022692"/>
    </source>
</evidence>
<evidence type="ECO:0000256" key="2">
    <source>
        <dbReference type="ARBA" id="ARBA00008536"/>
    </source>
</evidence>
<dbReference type="InterPro" id="IPR011009">
    <property type="entry name" value="Kinase-like_dom_sf"/>
</dbReference>
<keyword evidence="5" id="KW-1003">Cell membrane</keyword>
<organism evidence="23">
    <name type="scientific">Panicum hallii</name>
    <dbReference type="NCBI Taxonomy" id="206008"/>
    <lineage>
        <taxon>Eukaryota</taxon>
        <taxon>Viridiplantae</taxon>
        <taxon>Streptophyta</taxon>
        <taxon>Embryophyta</taxon>
        <taxon>Tracheophyta</taxon>
        <taxon>Spermatophyta</taxon>
        <taxon>Magnoliopsida</taxon>
        <taxon>Liliopsida</taxon>
        <taxon>Poales</taxon>
        <taxon>Poaceae</taxon>
        <taxon>PACMAD clade</taxon>
        <taxon>Panicoideae</taxon>
        <taxon>Panicodae</taxon>
        <taxon>Paniceae</taxon>
        <taxon>Panicinae</taxon>
        <taxon>Panicum</taxon>
        <taxon>Panicum sect. Panicum</taxon>
    </lineage>
</organism>
<evidence type="ECO:0000256" key="12">
    <source>
        <dbReference type="ARBA" id="ARBA00022777"/>
    </source>
</evidence>
<keyword evidence="14 21" id="KW-1133">Transmembrane helix</keyword>
<dbReference type="InterPro" id="IPR000719">
    <property type="entry name" value="Prot_kinase_dom"/>
</dbReference>
<dbReference type="EMBL" id="CM008047">
    <property type="protein sequence ID" value="PVH65096.1"/>
    <property type="molecule type" value="Genomic_DNA"/>
</dbReference>
<dbReference type="InterPro" id="IPR013320">
    <property type="entry name" value="ConA-like_dom_sf"/>
</dbReference>
<keyword evidence="6" id="KW-0723">Serine/threonine-protein kinase</keyword>
<dbReference type="CDD" id="cd14066">
    <property type="entry name" value="STKc_IRAK"/>
    <property type="match status" value="1"/>
</dbReference>
<dbReference type="PROSITE" id="PS00108">
    <property type="entry name" value="PROTEIN_KINASE_ST"/>
    <property type="match status" value="1"/>
</dbReference>
<feature type="binding site" evidence="20">
    <location>
        <position position="412"/>
    </location>
    <ligand>
        <name>ATP</name>
        <dbReference type="ChEBI" id="CHEBI:30616"/>
    </ligand>
</feature>
<dbReference type="AlphaFoldDB" id="A0A2T8KSF9"/>
<evidence type="ECO:0000256" key="20">
    <source>
        <dbReference type="PROSITE-ProRule" id="PRU10141"/>
    </source>
</evidence>
<reference evidence="23" key="1">
    <citation type="submission" date="2018-04" db="EMBL/GenBank/DDBJ databases">
        <title>WGS assembly of Panicum hallii.</title>
        <authorList>
            <person name="Lovell J."/>
            <person name="Jenkins J."/>
            <person name="Lowry D."/>
            <person name="Mamidi S."/>
            <person name="Sreedasyam A."/>
            <person name="Weng X."/>
            <person name="Barry K."/>
            <person name="Bonette J."/>
            <person name="Campitelli B."/>
            <person name="Daum C."/>
            <person name="Gordon S."/>
            <person name="Gould B."/>
            <person name="Lipzen A."/>
            <person name="Macqueen A."/>
            <person name="Palacio-Mejia J."/>
            <person name="Plott C."/>
            <person name="Shakirov E."/>
            <person name="Shu S."/>
            <person name="Yoshinaga Y."/>
            <person name="Zane M."/>
            <person name="Rokhsar D."/>
            <person name="Grimwood J."/>
            <person name="Schmutz J."/>
            <person name="Juenger T."/>
        </authorList>
    </citation>
    <scope>NUCLEOTIDE SEQUENCE [LARGE SCALE GENOMIC DNA]</scope>
    <source>
        <strain evidence="23">FIL2</strain>
    </source>
</reference>
<evidence type="ECO:0000256" key="1">
    <source>
        <dbReference type="ARBA" id="ARBA00004251"/>
    </source>
</evidence>
<name>A0A2T8KSF9_9POAL</name>
<dbReference type="GO" id="GO:0005524">
    <property type="term" value="F:ATP binding"/>
    <property type="evidence" value="ECO:0007669"/>
    <property type="project" value="UniProtKB-UniRule"/>
</dbReference>
<dbReference type="Pfam" id="PF00069">
    <property type="entry name" value="Pkinase"/>
    <property type="match status" value="1"/>
</dbReference>
<dbReference type="Gramene" id="PVH65096">
    <property type="protein sequence ID" value="PVH65096"/>
    <property type="gene ID" value="PAHAL_2G423200"/>
</dbReference>
<keyword evidence="11 20" id="KW-0547">Nucleotide-binding</keyword>
<evidence type="ECO:0000256" key="4">
    <source>
        <dbReference type="ARBA" id="ARBA00012513"/>
    </source>
</evidence>
<proteinExistence type="inferred from homology"/>
<evidence type="ECO:0000256" key="6">
    <source>
        <dbReference type="ARBA" id="ARBA00022527"/>
    </source>
</evidence>
<dbReference type="PROSITE" id="PS50011">
    <property type="entry name" value="PROTEIN_KINASE_DOM"/>
    <property type="match status" value="1"/>
</dbReference>
<dbReference type="Pfam" id="PF00139">
    <property type="entry name" value="Lectin_legB"/>
    <property type="match status" value="1"/>
</dbReference>
<evidence type="ECO:0000256" key="19">
    <source>
        <dbReference type="ARBA" id="ARBA00048977"/>
    </source>
</evidence>
<dbReference type="PANTHER" id="PTHR27007">
    <property type="match status" value="1"/>
</dbReference>
<evidence type="ECO:0000256" key="7">
    <source>
        <dbReference type="ARBA" id="ARBA00022679"/>
    </source>
</evidence>
<evidence type="ECO:0000256" key="10">
    <source>
        <dbReference type="ARBA" id="ARBA00022734"/>
    </source>
</evidence>
<dbReference type="InterPro" id="IPR017441">
    <property type="entry name" value="Protein_kinase_ATP_BS"/>
</dbReference>
<comment type="subcellular location">
    <subcellularLocation>
        <location evidence="1">Cell membrane</location>
        <topology evidence="1">Single-pass type I membrane protein</topology>
    </subcellularLocation>
</comment>
<dbReference type="GO" id="GO:0030246">
    <property type="term" value="F:carbohydrate binding"/>
    <property type="evidence" value="ECO:0007669"/>
    <property type="project" value="UniProtKB-KW"/>
</dbReference>
<dbReference type="Gene3D" id="1.10.510.10">
    <property type="entry name" value="Transferase(Phosphotransferase) domain 1"/>
    <property type="match status" value="1"/>
</dbReference>
<evidence type="ECO:0000256" key="3">
    <source>
        <dbReference type="ARBA" id="ARBA00010217"/>
    </source>
</evidence>
<evidence type="ECO:0000256" key="18">
    <source>
        <dbReference type="ARBA" id="ARBA00048659"/>
    </source>
</evidence>
<keyword evidence="8 21" id="KW-0812">Transmembrane</keyword>
<evidence type="ECO:0000256" key="9">
    <source>
        <dbReference type="ARBA" id="ARBA00022729"/>
    </source>
</evidence>
<evidence type="ECO:0000256" key="5">
    <source>
        <dbReference type="ARBA" id="ARBA00022475"/>
    </source>
</evidence>
<dbReference type="SMART" id="SM00220">
    <property type="entry name" value="S_TKc"/>
    <property type="match status" value="1"/>
</dbReference>
<evidence type="ECO:0000256" key="13">
    <source>
        <dbReference type="ARBA" id="ARBA00022840"/>
    </source>
</evidence>
<comment type="similarity">
    <text evidence="3">In the C-terminal section; belongs to the protein kinase superfamily. Ser/Thr protein kinase family.</text>
</comment>
<dbReference type="GO" id="GO:1901001">
    <property type="term" value="P:negative regulation of response to salt stress"/>
    <property type="evidence" value="ECO:0007669"/>
    <property type="project" value="UniProtKB-ARBA"/>
</dbReference>
<comment type="catalytic activity">
    <reaction evidence="18">
        <text>L-threonyl-[protein] + ATP = O-phospho-L-threonyl-[protein] + ADP + H(+)</text>
        <dbReference type="Rhea" id="RHEA:46608"/>
        <dbReference type="Rhea" id="RHEA-COMP:11060"/>
        <dbReference type="Rhea" id="RHEA-COMP:11605"/>
        <dbReference type="ChEBI" id="CHEBI:15378"/>
        <dbReference type="ChEBI" id="CHEBI:30013"/>
        <dbReference type="ChEBI" id="CHEBI:30616"/>
        <dbReference type="ChEBI" id="CHEBI:61977"/>
        <dbReference type="ChEBI" id="CHEBI:456216"/>
        <dbReference type="EC" id="2.7.11.1"/>
    </reaction>
    <physiologicalReaction direction="left-to-right" evidence="18">
        <dbReference type="Rhea" id="RHEA:46609"/>
    </physiologicalReaction>
</comment>
<dbReference type="PROSITE" id="PS00107">
    <property type="entry name" value="PROTEIN_KINASE_ATP"/>
    <property type="match status" value="1"/>
</dbReference>
<evidence type="ECO:0000256" key="15">
    <source>
        <dbReference type="ARBA" id="ARBA00023136"/>
    </source>
</evidence>
<keyword evidence="16" id="KW-0675">Receptor</keyword>
<dbReference type="FunFam" id="1.10.510.10:FF:000517">
    <property type="entry name" value="Putative receptor kinase Lecrk"/>
    <property type="match status" value="1"/>
</dbReference>
<dbReference type="InterPro" id="IPR050528">
    <property type="entry name" value="L-type_Lectin-RKs"/>
</dbReference>
<dbReference type="InterPro" id="IPR008271">
    <property type="entry name" value="Ser/Thr_kinase_AS"/>
</dbReference>
<keyword evidence="9" id="KW-0732">Signal</keyword>
<dbReference type="FunFam" id="2.60.120.200:FF:000112">
    <property type="entry name" value="L-type lectin-domain containing receptor kinase V.9"/>
    <property type="match status" value="1"/>
</dbReference>
<comment type="similarity">
    <text evidence="2">In the N-terminal section; belongs to the leguminous lectin family.</text>
</comment>
<dbReference type="SUPFAM" id="SSF49899">
    <property type="entry name" value="Concanavalin A-like lectins/glucanases"/>
    <property type="match status" value="1"/>
</dbReference>
<sequence length="703" mass="76741">MRITPAQKQKHAVNNSEFRLAVGAMLLPTFHLAALLLLFVSAGRCADAAAGGDGGRFVYNGFRAANLTLDGAATVTPNGLLMLTNGTIQMKGQAFHPSPLPFRDPKAPNATAARSFSTTFVFAIFGQYTDLSSHGLAFFVAADRAVLSTALPGQFLGLLNNTNDGNRSAHVFAVEFDTLFNADFHDLNSNHVGVDVDSLESRVAADAGYYDDATGLFRNLSLISRKAMQVWVDYDGAATQVTVTMAPIGLARPKKPLLQTTVDLSDVVQDAAYVGFTSATGVLFSRHFVLGWSFGLDGPAPALNISVLPALPPAGPKPRSKVLVIVLPIASATLVFAVGIAIYALVRRRIKYAELREDWEIAFGPHRFSYKDLFHATKGFSDKQLLGAGGFGSVYKGVLRKSNTETEVAVKKVSHESKQGMKEFITEVASMGRLRHRNLVQLIGYCRRKGELLLVYDYMPNGSLDKYLYDRSKGGLDWPQRFRIIRGVASGLLYLHEDWEQVVIHRDVKASNVLLDAEMNGRLGDFGLARLYDHGADAHTTHVVGTMGYLAPELGHTGKATPATDVFAFGAFLLEVTCGRRPIEQDEHGNRTVLVDWVTGRWRRGLIIDAADTMTPDGFNPDEVSLVLKLGLLCSHPLPNARPTIRQVMQYLDGDMVLPDLSLEHFGFTVMEQMYSREFDKNMTMPCVSSTSMGTVSDISGGR</sequence>
<accession>A0A2T8KSF9</accession>
<dbReference type="Gene3D" id="2.60.120.200">
    <property type="match status" value="1"/>
</dbReference>